<dbReference type="Pfam" id="PF07660">
    <property type="entry name" value="STN"/>
    <property type="match status" value="1"/>
</dbReference>
<dbReference type="SMART" id="SM00965">
    <property type="entry name" value="STN"/>
    <property type="match status" value="1"/>
</dbReference>
<evidence type="ECO:0000256" key="4">
    <source>
        <dbReference type="ARBA" id="ARBA00022452"/>
    </source>
</evidence>
<dbReference type="NCBIfam" id="NF010650">
    <property type="entry name" value="PRK14049.1"/>
    <property type="match status" value="1"/>
</dbReference>
<evidence type="ECO:0000256" key="16">
    <source>
        <dbReference type="SAM" id="SignalP"/>
    </source>
</evidence>
<reference evidence="18 19" key="1">
    <citation type="submission" date="2024-09" db="EMBL/GenBank/DDBJ databases">
        <authorList>
            <person name="Sun Q."/>
            <person name="Mori K."/>
        </authorList>
    </citation>
    <scope>NUCLEOTIDE SEQUENCE [LARGE SCALE GENOMIC DNA]</scope>
    <source>
        <strain evidence="18 19">TBRC 4938</strain>
    </source>
</reference>
<comment type="caution">
    <text evidence="18">The sequence shown here is derived from an EMBL/GenBank/DDBJ whole genome shotgun (WGS) entry which is preliminary data.</text>
</comment>
<dbReference type="Pfam" id="PF00593">
    <property type="entry name" value="TonB_dep_Rec_b-barrel"/>
    <property type="match status" value="1"/>
</dbReference>
<evidence type="ECO:0000256" key="6">
    <source>
        <dbReference type="ARBA" id="ARBA00022692"/>
    </source>
</evidence>
<keyword evidence="11 14" id="KW-0472">Membrane</keyword>
<evidence type="ECO:0000256" key="11">
    <source>
        <dbReference type="ARBA" id="ARBA00023136"/>
    </source>
</evidence>
<dbReference type="PANTHER" id="PTHR32552:SF68">
    <property type="entry name" value="FERRICHROME OUTER MEMBRANE TRANSPORTER_PHAGE RECEPTOR"/>
    <property type="match status" value="1"/>
</dbReference>
<dbReference type="InterPro" id="IPR039426">
    <property type="entry name" value="TonB-dep_rcpt-like"/>
</dbReference>
<dbReference type="Pfam" id="PF07715">
    <property type="entry name" value="Plug"/>
    <property type="match status" value="1"/>
</dbReference>
<name>A0ABV6AI95_9HYPH</name>
<dbReference type="InterPro" id="IPR011662">
    <property type="entry name" value="Secretin/TonB_short_N"/>
</dbReference>
<dbReference type="NCBIfam" id="TIGR01783">
    <property type="entry name" value="TonB-siderophor"/>
    <property type="match status" value="1"/>
</dbReference>
<keyword evidence="7 16" id="KW-0732">Signal</keyword>
<evidence type="ECO:0000256" key="8">
    <source>
        <dbReference type="ARBA" id="ARBA00023004"/>
    </source>
</evidence>
<evidence type="ECO:0000256" key="3">
    <source>
        <dbReference type="ARBA" id="ARBA00022448"/>
    </source>
</evidence>
<keyword evidence="10 15" id="KW-0798">TonB box</keyword>
<keyword evidence="5" id="KW-0410">Iron transport</keyword>
<comment type="subcellular location">
    <subcellularLocation>
        <location evidence="1 14">Cell outer membrane</location>
        <topology evidence="1 14">Multi-pass membrane protein</topology>
    </subcellularLocation>
</comment>
<keyword evidence="19" id="KW-1185">Reference proteome</keyword>
<dbReference type="InterPro" id="IPR000531">
    <property type="entry name" value="Beta-barrel_TonB"/>
</dbReference>
<dbReference type="CDD" id="cd01347">
    <property type="entry name" value="ligand_gated_channel"/>
    <property type="match status" value="1"/>
</dbReference>
<evidence type="ECO:0000313" key="18">
    <source>
        <dbReference type="EMBL" id="MFB9949060.1"/>
    </source>
</evidence>
<dbReference type="PROSITE" id="PS52016">
    <property type="entry name" value="TONB_DEPENDENT_REC_3"/>
    <property type="match status" value="1"/>
</dbReference>
<evidence type="ECO:0000313" key="19">
    <source>
        <dbReference type="Proteomes" id="UP001589692"/>
    </source>
</evidence>
<dbReference type="InterPro" id="IPR010105">
    <property type="entry name" value="TonB_sidphr_rcpt"/>
</dbReference>
<feature type="domain" description="Secretin/TonB short N-terminal" evidence="17">
    <location>
        <begin position="68"/>
        <end position="119"/>
    </location>
</feature>
<gene>
    <name evidence="18" type="ORF">ACFFP0_09395</name>
</gene>
<evidence type="ECO:0000256" key="14">
    <source>
        <dbReference type="PROSITE-ProRule" id="PRU01360"/>
    </source>
</evidence>
<evidence type="ECO:0000256" key="15">
    <source>
        <dbReference type="RuleBase" id="RU003357"/>
    </source>
</evidence>
<protein>
    <submittedName>
        <fullName evidence="18">TonB-dependent siderophore receptor</fullName>
    </submittedName>
</protein>
<dbReference type="SUPFAM" id="SSF56935">
    <property type="entry name" value="Porins"/>
    <property type="match status" value="1"/>
</dbReference>
<proteinExistence type="inferred from homology"/>
<keyword evidence="8" id="KW-0408">Iron</keyword>
<evidence type="ECO:0000256" key="13">
    <source>
        <dbReference type="ARBA" id="ARBA00023237"/>
    </source>
</evidence>
<evidence type="ECO:0000256" key="12">
    <source>
        <dbReference type="ARBA" id="ARBA00023170"/>
    </source>
</evidence>
<accession>A0ABV6AI95</accession>
<dbReference type="EMBL" id="JBHMAA010000011">
    <property type="protein sequence ID" value="MFB9949060.1"/>
    <property type="molecule type" value="Genomic_DNA"/>
</dbReference>
<evidence type="ECO:0000256" key="10">
    <source>
        <dbReference type="ARBA" id="ARBA00023077"/>
    </source>
</evidence>
<keyword evidence="9" id="KW-0406">Ion transport</keyword>
<organism evidence="18 19">
    <name type="scientific">Rhizobium puerariae</name>
    <dbReference type="NCBI Taxonomy" id="1585791"/>
    <lineage>
        <taxon>Bacteria</taxon>
        <taxon>Pseudomonadati</taxon>
        <taxon>Pseudomonadota</taxon>
        <taxon>Alphaproteobacteria</taxon>
        <taxon>Hyphomicrobiales</taxon>
        <taxon>Rhizobiaceae</taxon>
        <taxon>Rhizobium/Agrobacterium group</taxon>
        <taxon>Rhizobium</taxon>
    </lineage>
</organism>
<sequence>MRKKSGTVRRADVSVVNAVALAMAAGVATGSLAMTAPVAMAQEETVAIDIPAGPLSGALSALAAQSRLHIGFESAAVAGKTAARLSGRFTPGQALTSLLAGTGLSYNFINPRSVTVAAATGNSGSTGQVASGDTMLATIVLDGGSGGVIDADGYVGRSSATGAKTDTPFVETPQSISSVTEKQLEDRNPQSLLDAIAYTPGARVNAYGADPRFDSFFVRGFNVTNTGVFRDNLRQPAAGYGLFLTEPYGIEGVSILRGPSSALYGATGAGGLYNVITKRPTEEPYRDVELQWGTDQRYQGQFDVSGPVSEEDPIYYRLTGLGRVGDTEFESVSDDRAYIAPALTWKPDEDTRLTLLGEYSRSESGGNPAYHNDYYGHVSPYEAGDPAFGDLVHKQARFGWEFEHAFDETFTFRQNARYSWQDVDAKYVYTYNGAQHALDPTLIDRGAGYDVQRLNAFVIDNQLEAKFSTGPVDHTLLGGLDFTWVKYRALAGSGAVDPLNTLDPNYGKYIATPALTSRTDQRQIQTGLYLQDQLRYDAWTLTLGGRYDWVSTDTDYTDLTTAAVSSIEQKDREFSGRVGLTYETPFGLVPYASFSTAFSPNVGWNSTANAPFKPTTSTQEEFGVKYLLPDTNLMLTAAYFNIDQKNGLFYQVIDGVNTQVQRGKLRSRGIELEAVASLDNGLSLAASYTYTDLRILEGTAGTVGNFVSSVPFHMASVWANYTVPEGMPFHGLGGGFGARFIGSSYGDDANTLANGARALFDASLRFDFKAIDPKYEGLSLQVNATNIFDRRDTTCTSGYCYLDPGRTVIGTLRYTW</sequence>
<evidence type="ECO:0000256" key="2">
    <source>
        <dbReference type="ARBA" id="ARBA00009810"/>
    </source>
</evidence>
<comment type="similarity">
    <text evidence="2 14 15">Belongs to the TonB-dependent receptor family.</text>
</comment>
<dbReference type="PANTHER" id="PTHR32552">
    <property type="entry name" value="FERRICHROME IRON RECEPTOR-RELATED"/>
    <property type="match status" value="1"/>
</dbReference>
<dbReference type="InterPro" id="IPR037066">
    <property type="entry name" value="Plug_dom_sf"/>
</dbReference>
<dbReference type="Gene3D" id="2.40.170.20">
    <property type="entry name" value="TonB-dependent receptor, beta-barrel domain"/>
    <property type="match status" value="1"/>
</dbReference>
<keyword evidence="4 14" id="KW-1134">Transmembrane beta strand</keyword>
<dbReference type="InterPro" id="IPR036942">
    <property type="entry name" value="Beta-barrel_TonB_sf"/>
</dbReference>
<evidence type="ECO:0000256" key="7">
    <source>
        <dbReference type="ARBA" id="ARBA00022729"/>
    </source>
</evidence>
<dbReference type="InterPro" id="IPR012910">
    <property type="entry name" value="Plug_dom"/>
</dbReference>
<dbReference type="RefSeq" id="WP_377259494.1">
    <property type="nucleotide sequence ID" value="NZ_JBHMAA010000011.1"/>
</dbReference>
<feature type="signal peptide" evidence="16">
    <location>
        <begin position="1"/>
        <end position="41"/>
    </location>
</feature>
<keyword evidence="13 14" id="KW-0998">Cell outer membrane</keyword>
<keyword evidence="3 14" id="KW-0813">Transport</keyword>
<dbReference type="Gene3D" id="3.55.50.30">
    <property type="match status" value="1"/>
</dbReference>
<feature type="chain" id="PRO_5046476473" evidence="16">
    <location>
        <begin position="42"/>
        <end position="816"/>
    </location>
</feature>
<evidence type="ECO:0000256" key="5">
    <source>
        <dbReference type="ARBA" id="ARBA00022496"/>
    </source>
</evidence>
<keyword evidence="6 14" id="KW-0812">Transmembrane</keyword>
<keyword evidence="12 18" id="KW-0675">Receptor</keyword>
<evidence type="ECO:0000256" key="1">
    <source>
        <dbReference type="ARBA" id="ARBA00004571"/>
    </source>
</evidence>
<dbReference type="Gene3D" id="2.170.130.10">
    <property type="entry name" value="TonB-dependent receptor, plug domain"/>
    <property type="match status" value="1"/>
</dbReference>
<evidence type="ECO:0000256" key="9">
    <source>
        <dbReference type="ARBA" id="ARBA00023065"/>
    </source>
</evidence>
<dbReference type="Proteomes" id="UP001589692">
    <property type="component" value="Unassembled WGS sequence"/>
</dbReference>
<evidence type="ECO:0000259" key="17">
    <source>
        <dbReference type="SMART" id="SM00965"/>
    </source>
</evidence>